<sequence length="156" mass="16292">MRYGWIIGGILAWLVGCGPQQSAEQTTPGEAPLPEGRLAVEAPVVYTAAAGDSAVVTLRIANGTAEADTLVGAEAPAVTRTVVLRALVGDTVQTSQPAARIVLPARSRVTVQLVLRNVQQALTPGQVVLVDLSLARQGRLRVRVPVEQANAEALPM</sequence>
<gene>
    <name evidence="1" type="ORF">ENO59_02695</name>
</gene>
<reference evidence="1" key="1">
    <citation type="journal article" date="2020" name="mSystems">
        <title>Genome- and Community-Level Interaction Insights into Carbon Utilization and Element Cycling Functions of Hydrothermarchaeota in Hydrothermal Sediment.</title>
        <authorList>
            <person name="Zhou Z."/>
            <person name="Liu Y."/>
            <person name="Xu W."/>
            <person name="Pan J."/>
            <person name="Luo Z.H."/>
            <person name="Li M."/>
        </authorList>
    </citation>
    <scope>NUCLEOTIDE SEQUENCE [LARGE SCALE GENOMIC DNA]</scope>
    <source>
        <strain evidence="1">SpSt-143</strain>
    </source>
</reference>
<protein>
    <submittedName>
        <fullName evidence="1">Copper chaperone PCu(A)C</fullName>
    </submittedName>
</protein>
<dbReference type="SUPFAM" id="SSF110087">
    <property type="entry name" value="DR1885-like metal-binding protein"/>
    <property type="match status" value="1"/>
</dbReference>
<name>A0A7V2AZA5_RHOMR</name>
<dbReference type="PROSITE" id="PS51257">
    <property type="entry name" value="PROKAR_LIPOPROTEIN"/>
    <property type="match status" value="1"/>
</dbReference>
<dbReference type="EMBL" id="DSGB01000003">
    <property type="protein sequence ID" value="HER95417.1"/>
    <property type="molecule type" value="Genomic_DNA"/>
</dbReference>
<dbReference type="InterPro" id="IPR036182">
    <property type="entry name" value="PCuAC_sf"/>
</dbReference>
<accession>A0A7V2AZA5</accession>
<proteinExistence type="predicted"/>
<comment type="caution">
    <text evidence="1">The sequence shown here is derived from an EMBL/GenBank/DDBJ whole genome shotgun (WGS) entry which is preliminary data.</text>
</comment>
<dbReference type="Gene3D" id="2.60.40.1890">
    <property type="entry name" value="PCu(A)C copper chaperone"/>
    <property type="match status" value="1"/>
</dbReference>
<dbReference type="Pfam" id="PF04314">
    <property type="entry name" value="PCuAC"/>
    <property type="match status" value="1"/>
</dbReference>
<organism evidence="1">
    <name type="scientific">Rhodothermus marinus</name>
    <name type="common">Rhodothermus obamensis</name>
    <dbReference type="NCBI Taxonomy" id="29549"/>
    <lineage>
        <taxon>Bacteria</taxon>
        <taxon>Pseudomonadati</taxon>
        <taxon>Rhodothermota</taxon>
        <taxon>Rhodothermia</taxon>
        <taxon>Rhodothermales</taxon>
        <taxon>Rhodothermaceae</taxon>
        <taxon>Rhodothermus</taxon>
    </lineage>
</organism>
<evidence type="ECO:0000313" key="1">
    <source>
        <dbReference type="EMBL" id="HER95417.1"/>
    </source>
</evidence>
<dbReference type="InterPro" id="IPR007410">
    <property type="entry name" value="LpqE-like"/>
</dbReference>
<dbReference type="AlphaFoldDB" id="A0A7V2AZA5"/>